<protein>
    <recommendedName>
        <fullName evidence="11">Probable nicotinate-nucleotide pyrophosphorylase [carboxylating]</fullName>
        <ecNumber evidence="5">2.4.2.19</ecNumber>
    </recommendedName>
    <alternativeName>
        <fullName evidence="9">Quinolinate phosphoribosyltransferase [decarboxylating]</fullName>
    </alternativeName>
</protein>
<dbReference type="AlphaFoldDB" id="A0A2D2Q0S3"/>
<dbReference type="InterPro" id="IPR013785">
    <property type="entry name" value="Aldolase_TIM"/>
</dbReference>
<evidence type="ECO:0000256" key="12">
    <source>
        <dbReference type="PIRNR" id="PIRNR006250"/>
    </source>
</evidence>
<proteinExistence type="inferred from homology"/>
<dbReference type="InterPro" id="IPR022412">
    <property type="entry name" value="Quinolinate_PRibosylTrfase_N"/>
</dbReference>
<dbReference type="UniPathway" id="UPA00253">
    <property type="reaction ID" value="UER00331"/>
</dbReference>
<evidence type="ECO:0000256" key="6">
    <source>
        <dbReference type="ARBA" id="ARBA00022642"/>
    </source>
</evidence>
<dbReference type="NCBIfam" id="TIGR00078">
    <property type="entry name" value="nadC"/>
    <property type="match status" value="1"/>
</dbReference>
<evidence type="ECO:0000256" key="7">
    <source>
        <dbReference type="ARBA" id="ARBA00022676"/>
    </source>
</evidence>
<dbReference type="GO" id="GO:0034213">
    <property type="term" value="P:quinolinate catabolic process"/>
    <property type="evidence" value="ECO:0007669"/>
    <property type="project" value="TreeGrafter"/>
</dbReference>
<reference evidence="16" key="2">
    <citation type="journal article" date="2022" name="Front. Microbiol.">
        <title>Comparative Genomic Analysis Revealed Distinct Molecular Components and Organization of CO2-Concentrating Mechanism in Thermophilic Cyanobacteria.</title>
        <authorList>
            <person name="Tang J."/>
            <person name="Zhou H."/>
            <person name="Yao D."/>
            <person name="Riaz S."/>
            <person name="You D."/>
            <person name="Klepacz-Smolka A."/>
            <person name="Daroch M."/>
        </authorList>
    </citation>
    <scope>NUCLEOTIDE SEQUENCE [LARGE SCALE GENOMIC DNA]</scope>
    <source>
        <strain evidence="16">PCC 6715</strain>
    </source>
</reference>
<feature type="domain" description="Quinolinate phosphoribosyl transferase C-terminal" evidence="13">
    <location>
        <begin position="116"/>
        <end position="283"/>
    </location>
</feature>
<dbReference type="OrthoDB" id="9782546at2"/>
<sequence>MPTAAYLPPWCVLDPLLDQWLQEDLGRGDRTTQALDLTHQWGTAHIRLNRAGVIAGLPLVERVFQRLSPNITFSYEQPEGAVCEQPTVVARLSAPLPTILLGERLALNCLMRLSGVATLTHAYAQQIADLPTKLVDTRKTTPGLRILEKYAVAVGGGVNHRYGLDDAILIKDNHIVAAGGLTAAVEQVRQRSPFPLAIEVETETLEQVHEAIALKVDVIMLDNMPIPQMAVAVAHIRAAAPFIKIEASGNITRDTLREVALTGVDYISTSATITQAPWLDFSLTLSGHQ</sequence>
<evidence type="ECO:0000256" key="8">
    <source>
        <dbReference type="ARBA" id="ARBA00022679"/>
    </source>
</evidence>
<dbReference type="EMBL" id="CP018092">
    <property type="protein sequence ID" value="ATS18088.1"/>
    <property type="molecule type" value="Genomic_DNA"/>
</dbReference>
<keyword evidence="16" id="KW-1185">Reference proteome</keyword>
<dbReference type="GO" id="GO:0009435">
    <property type="term" value="P:NAD+ biosynthetic process"/>
    <property type="evidence" value="ECO:0007669"/>
    <property type="project" value="UniProtKB-UniPathway"/>
</dbReference>
<evidence type="ECO:0000256" key="4">
    <source>
        <dbReference type="ARBA" id="ARBA00011218"/>
    </source>
</evidence>
<keyword evidence="8 12" id="KW-0808">Transferase</keyword>
<evidence type="ECO:0000313" key="16">
    <source>
        <dbReference type="Proteomes" id="UP000231057"/>
    </source>
</evidence>
<evidence type="ECO:0000256" key="2">
    <source>
        <dbReference type="ARBA" id="ARBA00004893"/>
    </source>
</evidence>
<dbReference type="InterPro" id="IPR027277">
    <property type="entry name" value="NadC/ModD"/>
</dbReference>
<dbReference type="Pfam" id="PF01729">
    <property type="entry name" value="QRPTase_C"/>
    <property type="match status" value="1"/>
</dbReference>
<comment type="catalytic activity">
    <reaction evidence="10">
        <text>nicotinate beta-D-ribonucleotide + CO2 + diphosphate = quinolinate + 5-phospho-alpha-D-ribose 1-diphosphate + 2 H(+)</text>
        <dbReference type="Rhea" id="RHEA:12733"/>
        <dbReference type="ChEBI" id="CHEBI:15378"/>
        <dbReference type="ChEBI" id="CHEBI:16526"/>
        <dbReference type="ChEBI" id="CHEBI:29959"/>
        <dbReference type="ChEBI" id="CHEBI:33019"/>
        <dbReference type="ChEBI" id="CHEBI:57502"/>
        <dbReference type="ChEBI" id="CHEBI:58017"/>
        <dbReference type="EC" id="2.4.2.19"/>
    </reaction>
</comment>
<dbReference type="InterPro" id="IPR004393">
    <property type="entry name" value="NadC"/>
</dbReference>
<dbReference type="Proteomes" id="UP000231057">
    <property type="component" value="Chromosome"/>
</dbReference>
<comment type="function">
    <text evidence="1">Involved in the catabolism of quinolinic acid (QA).</text>
</comment>
<evidence type="ECO:0000256" key="11">
    <source>
        <dbReference type="ARBA" id="ARBA00069173"/>
    </source>
</evidence>
<dbReference type="GO" id="GO:0005737">
    <property type="term" value="C:cytoplasm"/>
    <property type="evidence" value="ECO:0007669"/>
    <property type="project" value="TreeGrafter"/>
</dbReference>
<dbReference type="Gene3D" id="3.20.20.70">
    <property type="entry name" value="Aldolase class I"/>
    <property type="match status" value="1"/>
</dbReference>
<dbReference type="FunFam" id="3.20.20.70:FF:000030">
    <property type="entry name" value="Nicotinate-nucleotide pyrophosphorylase, carboxylating"/>
    <property type="match status" value="1"/>
</dbReference>
<dbReference type="GO" id="GO:0004514">
    <property type="term" value="F:nicotinate-nucleotide diphosphorylase (carboxylating) activity"/>
    <property type="evidence" value="ECO:0007669"/>
    <property type="project" value="UniProtKB-EC"/>
</dbReference>
<reference evidence="15 16" key="1">
    <citation type="submission" date="2016-11" db="EMBL/GenBank/DDBJ databases">
        <title>Complete genome sequence of thermophilic cyanobacteria strain Synechococcus sp. PCC6715.</title>
        <authorList>
            <person name="Tang J."/>
            <person name="Daroch M."/>
            <person name="Liang Y."/>
            <person name="Jiang D."/>
            <person name="Shah M."/>
        </authorList>
    </citation>
    <scope>NUCLEOTIDE SEQUENCE [LARGE SCALE GENOMIC DNA]</scope>
    <source>
        <strain evidence="15 16">PCC 6715</strain>
    </source>
</reference>
<evidence type="ECO:0000256" key="9">
    <source>
        <dbReference type="ARBA" id="ARBA00033102"/>
    </source>
</evidence>
<dbReference type="InterPro" id="IPR002638">
    <property type="entry name" value="Quinolinate_PRibosylTrfase_C"/>
</dbReference>
<dbReference type="PANTHER" id="PTHR32179:SF3">
    <property type="entry name" value="NICOTINATE-NUCLEOTIDE PYROPHOSPHORYLASE [CARBOXYLATING]"/>
    <property type="match status" value="1"/>
</dbReference>
<dbReference type="InterPro" id="IPR037128">
    <property type="entry name" value="Quinolinate_PRibosylTase_N_sf"/>
</dbReference>
<evidence type="ECO:0000259" key="13">
    <source>
        <dbReference type="Pfam" id="PF01729"/>
    </source>
</evidence>
<evidence type="ECO:0000259" key="14">
    <source>
        <dbReference type="Pfam" id="PF02749"/>
    </source>
</evidence>
<accession>A0A2D2Q0S3</accession>
<dbReference type="PANTHER" id="PTHR32179">
    <property type="entry name" value="NICOTINATE-NUCLEOTIDE PYROPHOSPHORYLASE [CARBOXYLATING]"/>
    <property type="match status" value="1"/>
</dbReference>
<evidence type="ECO:0000256" key="1">
    <source>
        <dbReference type="ARBA" id="ARBA00003237"/>
    </source>
</evidence>
<comment type="subunit">
    <text evidence="4">Hexamer formed by 3 homodimers.</text>
</comment>
<comment type="similarity">
    <text evidence="3 12">Belongs to the NadC/ModD family.</text>
</comment>
<dbReference type="EC" id="2.4.2.19" evidence="5"/>
<name>A0A2D2Q0S3_PARLV</name>
<evidence type="ECO:0000256" key="3">
    <source>
        <dbReference type="ARBA" id="ARBA00009400"/>
    </source>
</evidence>
<evidence type="ECO:0000313" key="15">
    <source>
        <dbReference type="EMBL" id="ATS18088.1"/>
    </source>
</evidence>
<dbReference type="Pfam" id="PF02749">
    <property type="entry name" value="QRPTase_N"/>
    <property type="match status" value="1"/>
</dbReference>
<dbReference type="Gene3D" id="3.90.1170.20">
    <property type="entry name" value="Quinolinate phosphoribosyl transferase, N-terminal domain"/>
    <property type="match status" value="1"/>
</dbReference>
<dbReference type="SUPFAM" id="SSF51690">
    <property type="entry name" value="Nicotinate/Quinolinate PRTase C-terminal domain-like"/>
    <property type="match status" value="1"/>
</dbReference>
<evidence type="ECO:0000256" key="5">
    <source>
        <dbReference type="ARBA" id="ARBA00011944"/>
    </source>
</evidence>
<feature type="domain" description="Quinolinate phosphoribosyl transferase N-terminal" evidence="14">
    <location>
        <begin position="29"/>
        <end position="114"/>
    </location>
</feature>
<keyword evidence="7 12" id="KW-0328">Glycosyltransferase</keyword>
<dbReference type="SUPFAM" id="SSF54675">
    <property type="entry name" value="Nicotinate/Quinolinate PRTase N-terminal domain-like"/>
    <property type="match status" value="1"/>
</dbReference>
<dbReference type="InterPro" id="IPR036068">
    <property type="entry name" value="Nicotinate_pribotase-like_C"/>
</dbReference>
<dbReference type="KEGG" id="slw:BRW62_04240"/>
<keyword evidence="6" id="KW-0662">Pyridine nucleotide biosynthesis</keyword>
<dbReference type="CDD" id="cd01572">
    <property type="entry name" value="QPRTase"/>
    <property type="match status" value="1"/>
</dbReference>
<gene>
    <name evidence="15" type="ORF">BRW62_04240</name>
</gene>
<evidence type="ECO:0000256" key="10">
    <source>
        <dbReference type="ARBA" id="ARBA00047445"/>
    </source>
</evidence>
<dbReference type="FunFam" id="3.90.1170.20:FF:000001">
    <property type="entry name" value="Nicotinate-nucleotide diphosphorylase (Carboxylating)"/>
    <property type="match status" value="1"/>
</dbReference>
<dbReference type="PIRSF" id="PIRSF006250">
    <property type="entry name" value="NadC_ModD"/>
    <property type="match status" value="1"/>
</dbReference>
<organism evidence="15 16">
    <name type="scientific">Parathermosynechococcus lividus PCC 6715</name>
    <dbReference type="NCBI Taxonomy" id="1917166"/>
    <lineage>
        <taxon>Bacteria</taxon>
        <taxon>Bacillati</taxon>
        <taxon>Cyanobacteriota</taxon>
        <taxon>Cyanophyceae</taxon>
        <taxon>Acaryochloridales</taxon>
        <taxon>Thermosynechococcaceae</taxon>
        <taxon>Parathermosynechococcus</taxon>
    </lineage>
</organism>
<dbReference type="RefSeq" id="WP_099798440.1">
    <property type="nucleotide sequence ID" value="NZ_CP018092.1"/>
</dbReference>
<comment type="pathway">
    <text evidence="2">Cofactor biosynthesis; NAD(+) biosynthesis; nicotinate D-ribonucleotide from quinolinate: step 1/1.</text>
</comment>